<sequence length="200" mass="22957">MLSLFPISPDQNLLPYDGEVFYYADFFTAQQSHEFLRILTDEIPWKHDEVVIFGKVIQTLRKVAWYADYEKPYTYSGRTKIGLPWTPTLLLIKSAIEKKAKIAFNGGLMNYYHDGNEGASWHADNEKTIIPNSCIASVSFGAARKFEFKHKQTEEKVSVTLAPGSLLLMQGTTQTHWIHALPKSKKIMEPRLNLTFRQMI</sequence>
<reference evidence="2 3" key="1">
    <citation type="submission" date="2023-09" db="EMBL/GenBank/DDBJ databases">
        <title>Aquirufa genomes.</title>
        <authorList>
            <person name="Pitt A."/>
        </authorList>
    </citation>
    <scope>NUCLEOTIDE SEQUENCE [LARGE SCALE GENOMIC DNA]</scope>
    <source>
        <strain evidence="2 3">LEOWEIH-7C</strain>
    </source>
</reference>
<dbReference type="PANTHER" id="PTHR31212:SF4">
    <property type="entry name" value="ALPHA-KETOGLUTARATE-DEPENDENT DIOXYGENASE ALKB HOMOLOG 3"/>
    <property type="match status" value="1"/>
</dbReference>
<dbReference type="InterPro" id="IPR027450">
    <property type="entry name" value="AlkB-like"/>
</dbReference>
<accession>A0ABU3TQI9</accession>
<dbReference type="RefSeq" id="WP_315576528.1">
    <property type="nucleotide sequence ID" value="NZ_JARDXH010000004.1"/>
</dbReference>
<name>A0ABU3TQI9_9BACT</name>
<dbReference type="Pfam" id="PF13532">
    <property type="entry name" value="2OG-FeII_Oxy_2"/>
    <property type="match status" value="1"/>
</dbReference>
<keyword evidence="2" id="KW-0223">Dioxygenase</keyword>
<evidence type="ECO:0000313" key="3">
    <source>
        <dbReference type="Proteomes" id="UP001249959"/>
    </source>
</evidence>
<organism evidence="2 3">
    <name type="scientific">Aquirufa regiilacus</name>
    <dbReference type="NCBI Taxonomy" id="3024868"/>
    <lineage>
        <taxon>Bacteria</taxon>
        <taxon>Pseudomonadati</taxon>
        <taxon>Bacteroidota</taxon>
        <taxon>Cytophagia</taxon>
        <taxon>Cytophagales</taxon>
        <taxon>Flectobacillaceae</taxon>
        <taxon>Aquirufa</taxon>
    </lineage>
</organism>
<gene>
    <name evidence="2" type="ORF">PQG45_02700</name>
</gene>
<dbReference type="SUPFAM" id="SSF51197">
    <property type="entry name" value="Clavaminate synthase-like"/>
    <property type="match status" value="1"/>
</dbReference>
<dbReference type="GO" id="GO:0051213">
    <property type="term" value="F:dioxygenase activity"/>
    <property type="evidence" value="ECO:0007669"/>
    <property type="project" value="UniProtKB-KW"/>
</dbReference>
<keyword evidence="2" id="KW-0560">Oxidoreductase</keyword>
<proteinExistence type="predicted"/>
<dbReference type="PROSITE" id="PS51471">
    <property type="entry name" value="FE2OG_OXY"/>
    <property type="match status" value="1"/>
</dbReference>
<comment type="caution">
    <text evidence="2">The sequence shown here is derived from an EMBL/GenBank/DDBJ whole genome shotgun (WGS) entry which is preliminary data.</text>
</comment>
<dbReference type="PANTHER" id="PTHR31212">
    <property type="entry name" value="ALPHA-KETOGLUTARATE-DEPENDENT DIOXYGENASE ALKB HOMOLOG 3"/>
    <property type="match status" value="1"/>
</dbReference>
<dbReference type="EMBL" id="JAVNWW010000001">
    <property type="protein sequence ID" value="MDU0807942.1"/>
    <property type="molecule type" value="Genomic_DNA"/>
</dbReference>
<dbReference type="InterPro" id="IPR037151">
    <property type="entry name" value="AlkB-like_sf"/>
</dbReference>
<dbReference type="InterPro" id="IPR005123">
    <property type="entry name" value="Oxoglu/Fe-dep_dioxygenase_dom"/>
</dbReference>
<feature type="domain" description="Fe2OG dioxygenase" evidence="1">
    <location>
        <begin position="103"/>
        <end position="200"/>
    </location>
</feature>
<dbReference type="Proteomes" id="UP001249959">
    <property type="component" value="Unassembled WGS sequence"/>
</dbReference>
<dbReference type="Gene3D" id="2.60.120.590">
    <property type="entry name" value="Alpha-ketoglutarate-dependent dioxygenase AlkB-like"/>
    <property type="match status" value="1"/>
</dbReference>
<evidence type="ECO:0000313" key="2">
    <source>
        <dbReference type="EMBL" id="MDU0807942.1"/>
    </source>
</evidence>
<keyword evidence="3" id="KW-1185">Reference proteome</keyword>
<protein>
    <submittedName>
        <fullName evidence="2">Alpha-ketoglutarate-dependent dioxygenase AlkB</fullName>
    </submittedName>
</protein>
<evidence type="ECO:0000259" key="1">
    <source>
        <dbReference type="PROSITE" id="PS51471"/>
    </source>
</evidence>
<dbReference type="InterPro" id="IPR032854">
    <property type="entry name" value="ALKBH3"/>
</dbReference>